<dbReference type="EMBL" id="OKRC01000006">
    <property type="protein sequence ID" value="SPE21468.1"/>
    <property type="molecule type" value="Genomic_DNA"/>
</dbReference>
<dbReference type="EMBL" id="CP122959">
    <property type="protein sequence ID" value="WGI19264.1"/>
    <property type="molecule type" value="Genomic_DNA"/>
</dbReference>
<dbReference type="EMBL" id="MKGH01000005">
    <property type="protein sequence ID" value="PKX79729.1"/>
    <property type="molecule type" value="Genomic_DNA"/>
</dbReference>
<protein>
    <submittedName>
        <fullName evidence="5">VanZ family protein</fullName>
    </submittedName>
    <submittedName>
        <fullName evidence="4">VanZ like family protein</fullName>
    </submittedName>
</protein>
<keyword evidence="1" id="KW-0812">Transmembrane</keyword>
<dbReference type="Pfam" id="PF04892">
    <property type="entry name" value="VanZ"/>
    <property type="match status" value="1"/>
</dbReference>
<evidence type="ECO:0000313" key="7">
    <source>
        <dbReference type="Proteomes" id="UP000239650"/>
    </source>
</evidence>
<keyword evidence="1" id="KW-1133">Transmembrane helix</keyword>
<dbReference type="Proteomes" id="UP001179858">
    <property type="component" value="Chromosome"/>
</dbReference>
<evidence type="ECO:0000256" key="1">
    <source>
        <dbReference type="SAM" id="Phobius"/>
    </source>
</evidence>
<evidence type="ECO:0000259" key="2">
    <source>
        <dbReference type="Pfam" id="PF04892"/>
    </source>
</evidence>
<proteinExistence type="predicted"/>
<reference evidence="4 7" key="2">
    <citation type="submission" date="2018-02" db="EMBL/GenBank/DDBJ databases">
        <authorList>
            <person name="Rodrigo-Torres L."/>
            <person name="Arahal R. D."/>
            <person name="Lucena T."/>
        </authorList>
    </citation>
    <scope>NUCLEOTIDE SEQUENCE [LARGE SCALE GENOMIC DNA]</scope>
    <source>
        <strain evidence="4 7">CECT 9267</strain>
    </source>
</reference>
<gene>
    <name evidence="3" type="ORF">CUR37_01380</name>
    <name evidence="4" type="ORF">LAS9267_01350</name>
    <name evidence="5" type="ORF">QBD03_00525</name>
</gene>
<dbReference type="Proteomes" id="UP000239650">
    <property type="component" value="Unassembled WGS sequence"/>
</dbReference>
<evidence type="ECO:0000313" key="6">
    <source>
        <dbReference type="Proteomes" id="UP000234349"/>
    </source>
</evidence>
<evidence type="ECO:0000313" key="4">
    <source>
        <dbReference type="EMBL" id="SPE21468.1"/>
    </source>
</evidence>
<name>A0A094YTG4_LATSK</name>
<feature type="transmembrane region" description="Helical" evidence="1">
    <location>
        <begin position="143"/>
        <end position="163"/>
    </location>
</feature>
<evidence type="ECO:0000313" key="5">
    <source>
        <dbReference type="EMBL" id="WGI19264.1"/>
    </source>
</evidence>
<dbReference type="AlphaFoldDB" id="A0A094YTG4"/>
<dbReference type="Proteomes" id="UP000234349">
    <property type="component" value="Unassembled WGS sequence"/>
</dbReference>
<feature type="transmembrane region" description="Helical" evidence="1">
    <location>
        <begin position="7"/>
        <end position="26"/>
    </location>
</feature>
<dbReference type="RefSeq" id="WP_011373815.1">
    <property type="nucleotide sequence ID" value="NZ_BJLN01000013.1"/>
</dbReference>
<sequence length="198" mass="22849">MRKILEYSLAGVLSFLFSRAFIHRIVLPTLWGYPRLTRVMARFPKTTVLLILFLTLALWLGWIQWDLKRLSPIYGYLIYSVYLLLLFIVLFTKASVYHAVSLNPFDFISHDRRTILEALLNVIYFIPLGGLYSLKADFTETNIIALLTILGIEILQYVFYLGTFAISDIILNWVGCLIGFTLFTIGARHFKQTIKTNA</sequence>
<feature type="transmembrane region" description="Helical" evidence="1">
    <location>
        <begin position="169"/>
        <end position="187"/>
    </location>
</feature>
<feature type="transmembrane region" description="Helical" evidence="1">
    <location>
        <begin position="74"/>
        <end position="94"/>
    </location>
</feature>
<feature type="transmembrane region" description="Helical" evidence="1">
    <location>
        <begin position="114"/>
        <end position="134"/>
    </location>
</feature>
<feature type="domain" description="VanZ-like" evidence="2">
    <location>
        <begin position="81"/>
        <end position="185"/>
    </location>
</feature>
<dbReference type="OMA" id="MRKYMIY"/>
<dbReference type="InterPro" id="IPR006976">
    <property type="entry name" value="VanZ-like"/>
</dbReference>
<feature type="transmembrane region" description="Helical" evidence="1">
    <location>
        <begin position="46"/>
        <end position="62"/>
    </location>
</feature>
<evidence type="ECO:0000313" key="3">
    <source>
        <dbReference type="EMBL" id="PKX79729.1"/>
    </source>
</evidence>
<accession>A0A094YTG4</accession>
<organism evidence="4 7">
    <name type="scientific">Latilactobacillus sakei</name>
    <name type="common">Lactobacillus sakei</name>
    <dbReference type="NCBI Taxonomy" id="1599"/>
    <lineage>
        <taxon>Bacteria</taxon>
        <taxon>Bacillati</taxon>
        <taxon>Bacillota</taxon>
        <taxon>Bacilli</taxon>
        <taxon>Lactobacillales</taxon>
        <taxon>Lactobacillaceae</taxon>
        <taxon>Latilactobacillus</taxon>
    </lineage>
</organism>
<keyword evidence="1" id="KW-0472">Membrane</keyword>
<reference evidence="3 6" key="1">
    <citation type="submission" date="2016-09" db="EMBL/GenBank/DDBJ databases">
        <authorList>
            <person name="Inglin R.C."/>
        </authorList>
    </citation>
    <scope>NUCLEOTIDE SEQUENCE [LARGE SCALE GENOMIC DNA]</scope>
    <source>
        <strain evidence="3 6">RI-517</strain>
    </source>
</reference>
<reference evidence="5" key="3">
    <citation type="submission" date="2023-04" db="EMBL/GenBank/DDBJ databases">
        <title>Novel strain of Lactilactobacillus sakei and use thereof.</title>
        <authorList>
            <person name="Kim S.Y."/>
        </authorList>
    </citation>
    <scope>NUCLEOTIDE SEQUENCE</scope>
    <source>
        <strain evidence="5">HUP1</strain>
    </source>
</reference>